<dbReference type="EMBL" id="UFVS01000001">
    <property type="protein sequence ID" value="SUX41678.1"/>
    <property type="molecule type" value="Genomic_DNA"/>
</dbReference>
<evidence type="ECO:0000313" key="2">
    <source>
        <dbReference type="EMBL" id="SUX41678.1"/>
    </source>
</evidence>
<dbReference type="Proteomes" id="UP000185725">
    <property type="component" value="Unassembled WGS sequence"/>
</dbReference>
<gene>
    <name evidence="2" type="ORF">NCTC13560_00478</name>
    <name evidence="1" type="ORF">SAMN05421682_1292</name>
</gene>
<name>A0A381F5C9_9FLAO</name>
<dbReference type="Proteomes" id="UP000255231">
    <property type="component" value="Unassembled WGS sequence"/>
</dbReference>
<dbReference type="RefSeq" id="WP_076563143.1">
    <property type="nucleotide sequence ID" value="NZ_CP033929.1"/>
</dbReference>
<sequence length="108" mass="12250">MDWTPGISGLKGVYDFVKEGTKSLNPATLIFVLGSTTIMIESSNAKNFTEMYRDVQSNYNDMHAKNAANMKGITVNIDMIKGPQNHIWSRYSFYDISTHRYLGGRTFE</sequence>
<evidence type="ECO:0000313" key="1">
    <source>
        <dbReference type="EMBL" id="SIR41599.1"/>
    </source>
</evidence>
<dbReference type="GeneID" id="303675225"/>
<dbReference type="EMBL" id="FTMF01000029">
    <property type="protein sequence ID" value="SIR41599.1"/>
    <property type="molecule type" value="Genomic_DNA"/>
</dbReference>
<evidence type="ECO:0000313" key="3">
    <source>
        <dbReference type="Proteomes" id="UP000185725"/>
    </source>
</evidence>
<organism evidence="2 4">
    <name type="scientific">Chryseobacterium indoltheticum</name>
    <dbReference type="NCBI Taxonomy" id="254"/>
    <lineage>
        <taxon>Bacteria</taxon>
        <taxon>Pseudomonadati</taxon>
        <taxon>Bacteroidota</taxon>
        <taxon>Flavobacteriia</taxon>
        <taxon>Flavobacteriales</taxon>
        <taxon>Weeksellaceae</taxon>
        <taxon>Chryseobacterium group</taxon>
        <taxon>Chryseobacterium</taxon>
    </lineage>
</organism>
<keyword evidence="3" id="KW-1185">Reference proteome</keyword>
<dbReference type="AlphaFoldDB" id="A0A381F5C9"/>
<reference evidence="2 4" key="2">
    <citation type="submission" date="2018-06" db="EMBL/GenBank/DDBJ databases">
        <authorList>
            <consortium name="Pathogen Informatics"/>
            <person name="Doyle S."/>
        </authorList>
    </citation>
    <scope>NUCLEOTIDE SEQUENCE [LARGE SCALE GENOMIC DNA]</scope>
    <source>
        <strain evidence="2 4">NCTC13560</strain>
    </source>
</reference>
<proteinExistence type="predicted"/>
<dbReference type="KEGG" id="cil:EG358_16095"/>
<evidence type="ECO:0000313" key="4">
    <source>
        <dbReference type="Proteomes" id="UP000255231"/>
    </source>
</evidence>
<protein>
    <submittedName>
        <fullName evidence="2">Uncharacterized protein</fullName>
    </submittedName>
</protein>
<reference evidence="1 3" key="1">
    <citation type="submission" date="2017-01" db="EMBL/GenBank/DDBJ databases">
        <authorList>
            <person name="Varghese N."/>
            <person name="Submissions S."/>
        </authorList>
    </citation>
    <scope>NUCLEOTIDE SEQUENCE [LARGE SCALE GENOMIC DNA]</scope>
    <source>
        <strain evidence="1 3">ATCC 27950</strain>
    </source>
</reference>
<dbReference type="OrthoDB" id="1243548at2"/>
<accession>A0A381F5C9</accession>